<name>A0A224YKU5_9ACAR</name>
<dbReference type="EMBL" id="GFPF01003438">
    <property type="protein sequence ID" value="MAA14584.1"/>
    <property type="molecule type" value="Transcribed_RNA"/>
</dbReference>
<sequence length="97" mass="10802">MPVSMQALTDTNDATLVVFPVSGTHKNRFRLVGNKTKDYYRFWTCSHFSDALTTTQFSSVRSPTQFAFAIEVRAGFSAVSESSGDSSELPLDCRIRI</sequence>
<evidence type="ECO:0000313" key="1">
    <source>
        <dbReference type="EMBL" id="MAA14584.1"/>
    </source>
</evidence>
<proteinExistence type="predicted"/>
<dbReference type="AlphaFoldDB" id="A0A224YKU5"/>
<organism evidence="1">
    <name type="scientific">Rhipicephalus zambeziensis</name>
    <dbReference type="NCBI Taxonomy" id="60191"/>
    <lineage>
        <taxon>Eukaryota</taxon>
        <taxon>Metazoa</taxon>
        <taxon>Ecdysozoa</taxon>
        <taxon>Arthropoda</taxon>
        <taxon>Chelicerata</taxon>
        <taxon>Arachnida</taxon>
        <taxon>Acari</taxon>
        <taxon>Parasitiformes</taxon>
        <taxon>Ixodida</taxon>
        <taxon>Ixodoidea</taxon>
        <taxon>Ixodidae</taxon>
        <taxon>Rhipicephalinae</taxon>
        <taxon>Rhipicephalus</taxon>
        <taxon>Rhipicephalus</taxon>
    </lineage>
</organism>
<reference evidence="1" key="1">
    <citation type="journal article" date="2017" name="Parasit. Vectors">
        <title>Sialotranscriptomics of Rhipicephalus zambeziensis reveals intricate expression profiles of secretory proteins and suggests tight temporal transcriptional regulation during blood-feeding.</title>
        <authorList>
            <person name="de Castro M.H."/>
            <person name="de Klerk D."/>
            <person name="Pienaar R."/>
            <person name="Rees D.J.G."/>
            <person name="Mans B.J."/>
        </authorList>
    </citation>
    <scope>NUCLEOTIDE SEQUENCE</scope>
    <source>
        <tissue evidence="1">Salivary glands</tissue>
    </source>
</reference>
<protein>
    <submittedName>
        <fullName evidence="1">Uncharacterized protein</fullName>
    </submittedName>
</protein>
<accession>A0A224YKU5</accession>